<comment type="catalytic activity">
    <reaction evidence="1 14">
        <text>adenosylcob(III)inamide + ATP = adenosylcob(III)inamide phosphate + ADP + H(+)</text>
        <dbReference type="Rhea" id="RHEA:15769"/>
        <dbReference type="ChEBI" id="CHEBI:2480"/>
        <dbReference type="ChEBI" id="CHEBI:15378"/>
        <dbReference type="ChEBI" id="CHEBI:30616"/>
        <dbReference type="ChEBI" id="CHEBI:58502"/>
        <dbReference type="ChEBI" id="CHEBI:456216"/>
        <dbReference type="EC" id="2.7.1.156"/>
    </reaction>
</comment>
<dbReference type="UniPathway" id="UPA00148">
    <property type="reaction ID" value="UER00236"/>
</dbReference>
<evidence type="ECO:0000256" key="3">
    <source>
        <dbReference type="ARBA" id="ARBA00001522"/>
    </source>
</evidence>
<evidence type="ECO:0000313" key="18">
    <source>
        <dbReference type="Proteomes" id="UP000305674"/>
    </source>
</evidence>
<keyword evidence="9 14" id="KW-0808">Transferase</keyword>
<dbReference type="OrthoDB" id="9788370at2"/>
<keyword evidence="10 14" id="KW-0547">Nucleotide-binding</keyword>
<evidence type="ECO:0000256" key="4">
    <source>
        <dbReference type="ARBA" id="ARBA00003889"/>
    </source>
</evidence>
<dbReference type="EMBL" id="SWCI01000002">
    <property type="protein sequence ID" value="TKB50274.1"/>
    <property type="molecule type" value="Genomic_DNA"/>
</dbReference>
<dbReference type="InterPro" id="IPR027417">
    <property type="entry name" value="P-loop_NTPase"/>
</dbReference>
<evidence type="ECO:0000256" key="6">
    <source>
        <dbReference type="ARBA" id="ARBA00005159"/>
    </source>
</evidence>
<evidence type="ECO:0000256" key="2">
    <source>
        <dbReference type="ARBA" id="ARBA00000711"/>
    </source>
</evidence>
<evidence type="ECO:0000313" key="17">
    <source>
        <dbReference type="EMBL" id="TKB50274.1"/>
    </source>
</evidence>
<feature type="binding site" evidence="16">
    <location>
        <begin position="36"/>
        <end position="38"/>
    </location>
    <ligand>
        <name>GTP</name>
        <dbReference type="ChEBI" id="CHEBI:37565"/>
    </ligand>
</feature>
<keyword evidence="17" id="KW-0548">Nucleotidyltransferase</keyword>
<keyword evidence="12 14" id="KW-0067">ATP-binding</keyword>
<keyword evidence="8 14" id="KW-0169">Cobalamin biosynthesis</keyword>
<name>A0A4U1BGX0_9GAMM</name>
<evidence type="ECO:0000256" key="1">
    <source>
        <dbReference type="ARBA" id="ARBA00000312"/>
    </source>
</evidence>
<dbReference type="EC" id="2.7.7.62" evidence="14"/>
<organism evidence="17 18">
    <name type="scientific">Ferrimonas sediminicola</name>
    <dbReference type="NCBI Taxonomy" id="2569538"/>
    <lineage>
        <taxon>Bacteria</taxon>
        <taxon>Pseudomonadati</taxon>
        <taxon>Pseudomonadota</taxon>
        <taxon>Gammaproteobacteria</taxon>
        <taxon>Alteromonadales</taxon>
        <taxon>Ferrimonadaceae</taxon>
        <taxon>Ferrimonas</taxon>
    </lineage>
</organism>
<comment type="function">
    <text evidence="4 14">Catalyzes ATP-dependent phosphorylation of adenosylcobinamide and addition of GMP to adenosylcobinamide phosphate.</text>
</comment>
<dbReference type="Gene3D" id="3.40.50.300">
    <property type="entry name" value="P-loop containing nucleotide triphosphate hydrolases"/>
    <property type="match status" value="1"/>
</dbReference>
<evidence type="ECO:0000256" key="10">
    <source>
        <dbReference type="ARBA" id="ARBA00022741"/>
    </source>
</evidence>
<accession>A0A4U1BGX0</accession>
<comment type="pathway">
    <text evidence="5 14">Cofactor biosynthesis; adenosylcobalamin biosynthesis; adenosylcobalamin from cob(II)yrinate a,c-diamide: step 6/7.</text>
</comment>
<dbReference type="PANTHER" id="PTHR34848">
    <property type="match status" value="1"/>
</dbReference>
<dbReference type="InterPro" id="IPR003203">
    <property type="entry name" value="CobU/CobP"/>
</dbReference>
<comment type="catalytic activity">
    <reaction evidence="3">
        <text>adenosylcob(III)inamide + GTP = adenosylcob(III)inamide phosphate + GDP + H(+)</text>
        <dbReference type="Rhea" id="RHEA:15765"/>
        <dbReference type="ChEBI" id="CHEBI:2480"/>
        <dbReference type="ChEBI" id="CHEBI:15378"/>
        <dbReference type="ChEBI" id="CHEBI:37565"/>
        <dbReference type="ChEBI" id="CHEBI:58189"/>
        <dbReference type="ChEBI" id="CHEBI:58502"/>
        <dbReference type="EC" id="2.7.1.156"/>
    </reaction>
</comment>
<evidence type="ECO:0000256" key="9">
    <source>
        <dbReference type="ARBA" id="ARBA00022679"/>
    </source>
</evidence>
<reference evidence="17 18" key="1">
    <citation type="submission" date="2019-04" db="EMBL/GenBank/DDBJ databases">
        <authorList>
            <person name="Hwang J.C."/>
        </authorList>
    </citation>
    <scope>NUCLEOTIDE SEQUENCE [LARGE SCALE GENOMIC DNA]</scope>
    <source>
        <strain evidence="17 18">IMCC35001</strain>
    </source>
</reference>
<keyword evidence="11 14" id="KW-0418">Kinase</keyword>
<dbReference type="GO" id="GO:0005524">
    <property type="term" value="F:ATP binding"/>
    <property type="evidence" value="ECO:0007669"/>
    <property type="project" value="UniProtKB-UniRule"/>
</dbReference>
<dbReference type="PANTHER" id="PTHR34848:SF1">
    <property type="entry name" value="BIFUNCTIONAL ADENOSYLCOBALAMIN BIOSYNTHESIS PROTEIN COBU"/>
    <property type="match status" value="1"/>
</dbReference>
<evidence type="ECO:0000256" key="12">
    <source>
        <dbReference type="ARBA" id="ARBA00022840"/>
    </source>
</evidence>
<dbReference type="GO" id="GO:0043752">
    <property type="term" value="F:adenosylcobinamide kinase activity"/>
    <property type="evidence" value="ECO:0007669"/>
    <property type="project" value="UniProtKB-EC"/>
</dbReference>
<keyword evidence="18" id="KW-1185">Reference proteome</keyword>
<dbReference type="EC" id="2.7.1.156" evidence="14"/>
<dbReference type="RefSeq" id="WP_136851504.1">
    <property type="nucleotide sequence ID" value="NZ_SWCI01000002.1"/>
</dbReference>
<proteinExistence type="inferred from homology"/>
<sequence length="173" mass="18703">MKQLISGGARSGKSALAQARALQWQQQTGGRVVVVATATAEGDEMAARIAHHQAHRPDSWQLVEAPTNLAQTLAKYSDGNTLVLVDCLTLWLANELFGGNWPREKAALLETLPGLPGPLILIGNEVGQGVVPLGEGNRRFVDECGWLQQHLSPRMDRVTLTIAGLPLELKERS</sequence>
<evidence type="ECO:0000256" key="13">
    <source>
        <dbReference type="ARBA" id="ARBA00023134"/>
    </source>
</evidence>
<evidence type="ECO:0000256" key="8">
    <source>
        <dbReference type="ARBA" id="ARBA00022573"/>
    </source>
</evidence>
<dbReference type="SUPFAM" id="SSF52540">
    <property type="entry name" value="P-loop containing nucleoside triphosphate hydrolases"/>
    <property type="match status" value="1"/>
</dbReference>
<dbReference type="NCBIfam" id="NF004469">
    <property type="entry name" value="PRK05800.1"/>
    <property type="match status" value="1"/>
</dbReference>
<feature type="binding site" evidence="16">
    <location>
        <position position="86"/>
    </location>
    <ligand>
        <name>GTP</name>
        <dbReference type="ChEBI" id="CHEBI:37565"/>
    </ligand>
</feature>
<dbReference type="GO" id="GO:0009236">
    <property type="term" value="P:cobalamin biosynthetic process"/>
    <property type="evidence" value="ECO:0007669"/>
    <property type="project" value="UniProtKB-UniRule"/>
</dbReference>
<evidence type="ECO:0000256" key="14">
    <source>
        <dbReference type="PIRNR" id="PIRNR006135"/>
    </source>
</evidence>
<dbReference type="AlphaFoldDB" id="A0A4U1BGX0"/>
<dbReference type="Pfam" id="PF02283">
    <property type="entry name" value="CobU"/>
    <property type="match status" value="1"/>
</dbReference>
<evidence type="ECO:0000256" key="16">
    <source>
        <dbReference type="PIRSR" id="PIRSR006135-2"/>
    </source>
</evidence>
<protein>
    <recommendedName>
        <fullName evidence="14">Bifunctional adenosylcobalamin biosynthesis protein</fullName>
        <ecNumber evidence="14">2.7.1.156</ecNumber>
        <ecNumber evidence="14">2.7.7.62</ecNumber>
    </recommendedName>
</protein>
<evidence type="ECO:0000256" key="15">
    <source>
        <dbReference type="PIRSR" id="PIRSR006135-1"/>
    </source>
</evidence>
<feature type="binding site" evidence="16">
    <location>
        <begin position="7"/>
        <end position="14"/>
    </location>
    <ligand>
        <name>GTP</name>
        <dbReference type="ChEBI" id="CHEBI:37565"/>
    </ligand>
</feature>
<dbReference type="PIRSF" id="PIRSF006135">
    <property type="entry name" value="CobU"/>
    <property type="match status" value="1"/>
</dbReference>
<keyword evidence="13 14" id="KW-0342">GTP-binding</keyword>
<feature type="active site" description="GMP-histidine intermediate" evidence="15">
    <location>
        <position position="52"/>
    </location>
</feature>
<dbReference type="Proteomes" id="UP000305674">
    <property type="component" value="Unassembled WGS sequence"/>
</dbReference>
<comment type="similarity">
    <text evidence="7 14">Belongs to the CobU/CobP family.</text>
</comment>
<comment type="caution">
    <text evidence="17">The sequence shown here is derived from an EMBL/GenBank/DDBJ whole genome shotgun (WGS) entry which is preliminary data.</text>
</comment>
<dbReference type="GO" id="GO:0005525">
    <property type="term" value="F:GTP binding"/>
    <property type="evidence" value="ECO:0007669"/>
    <property type="project" value="UniProtKB-UniRule"/>
</dbReference>
<evidence type="ECO:0000256" key="11">
    <source>
        <dbReference type="ARBA" id="ARBA00022777"/>
    </source>
</evidence>
<evidence type="ECO:0000256" key="7">
    <source>
        <dbReference type="ARBA" id="ARBA00007490"/>
    </source>
</evidence>
<comment type="pathway">
    <text evidence="6 14">Cofactor biosynthesis; adenosylcobalamin biosynthesis; adenosylcobalamin from cob(II)yrinate a,c-diamide: step 5/7.</text>
</comment>
<dbReference type="GO" id="GO:0008820">
    <property type="term" value="F:cobinamide phosphate guanylyltransferase activity"/>
    <property type="evidence" value="ECO:0007669"/>
    <property type="project" value="UniProtKB-UniRule"/>
</dbReference>
<evidence type="ECO:0000256" key="5">
    <source>
        <dbReference type="ARBA" id="ARBA00004692"/>
    </source>
</evidence>
<feature type="binding site" evidence="16">
    <location>
        <position position="64"/>
    </location>
    <ligand>
        <name>GTP</name>
        <dbReference type="ChEBI" id="CHEBI:37565"/>
    </ligand>
</feature>
<dbReference type="CDD" id="cd00544">
    <property type="entry name" value="CobU"/>
    <property type="match status" value="1"/>
</dbReference>
<gene>
    <name evidence="17" type="primary">cobU</name>
    <name evidence="17" type="ORF">FCL40_03680</name>
</gene>
<comment type="catalytic activity">
    <reaction evidence="2 14">
        <text>adenosylcob(III)inamide phosphate + GTP + H(+) = adenosylcob(III)inamide-GDP + diphosphate</text>
        <dbReference type="Rhea" id="RHEA:22712"/>
        <dbReference type="ChEBI" id="CHEBI:15378"/>
        <dbReference type="ChEBI" id="CHEBI:33019"/>
        <dbReference type="ChEBI" id="CHEBI:37565"/>
        <dbReference type="ChEBI" id="CHEBI:58502"/>
        <dbReference type="ChEBI" id="CHEBI:60487"/>
        <dbReference type="EC" id="2.7.7.62"/>
    </reaction>
</comment>